<evidence type="ECO:0000313" key="2">
    <source>
        <dbReference type="EMBL" id="CAD8955211.1"/>
    </source>
</evidence>
<gene>
    <name evidence="2" type="ORF">HAND00432_LOCUS9749</name>
</gene>
<evidence type="ECO:0000259" key="1">
    <source>
        <dbReference type="PROSITE" id="PS50106"/>
    </source>
</evidence>
<sequence>MELPSWLTCNQPTKAGGDFLSSAESGDGARKPGQADGILQCCNGARGDSHYFGTVREAYGPHGARTVQYRGKSAGVGITFEQETASGVQGDKSLVVEGVARGGPAEKVGGIRKGMTLVGIDNDGSYVDVRGFGSEEVGPIILGHPGTKVTLHFVDGKRHRSVVITREVLRHSVRDPERKEKTHGI</sequence>
<dbReference type="Pfam" id="PF00595">
    <property type="entry name" value="PDZ"/>
    <property type="match status" value="1"/>
</dbReference>
<organism evidence="2">
    <name type="scientific">Hemiselmis andersenii</name>
    <name type="common">Cryptophyte alga</name>
    <dbReference type="NCBI Taxonomy" id="464988"/>
    <lineage>
        <taxon>Eukaryota</taxon>
        <taxon>Cryptophyceae</taxon>
        <taxon>Cryptomonadales</taxon>
        <taxon>Hemiselmidaceae</taxon>
        <taxon>Hemiselmis</taxon>
    </lineage>
</organism>
<dbReference type="InterPro" id="IPR036034">
    <property type="entry name" value="PDZ_sf"/>
</dbReference>
<accession>A0A7S1DQW2</accession>
<dbReference type="EMBL" id="HBFX01016185">
    <property type="protein sequence ID" value="CAD8955211.1"/>
    <property type="molecule type" value="Transcribed_RNA"/>
</dbReference>
<dbReference type="SUPFAM" id="SSF50156">
    <property type="entry name" value="PDZ domain-like"/>
    <property type="match status" value="1"/>
</dbReference>
<reference evidence="2" key="1">
    <citation type="submission" date="2021-01" db="EMBL/GenBank/DDBJ databases">
        <authorList>
            <person name="Corre E."/>
            <person name="Pelletier E."/>
            <person name="Niang G."/>
            <person name="Scheremetjew M."/>
            <person name="Finn R."/>
            <person name="Kale V."/>
            <person name="Holt S."/>
            <person name="Cochrane G."/>
            <person name="Meng A."/>
            <person name="Brown T."/>
            <person name="Cohen L."/>
        </authorList>
    </citation>
    <scope>NUCLEOTIDE SEQUENCE</scope>
    <source>
        <strain evidence="2">CCMP644</strain>
    </source>
</reference>
<dbReference type="PROSITE" id="PS50106">
    <property type="entry name" value="PDZ"/>
    <property type="match status" value="1"/>
</dbReference>
<feature type="domain" description="PDZ" evidence="1">
    <location>
        <begin position="66"/>
        <end position="137"/>
    </location>
</feature>
<dbReference type="InterPro" id="IPR001478">
    <property type="entry name" value="PDZ"/>
</dbReference>
<dbReference type="AlphaFoldDB" id="A0A7S1DQW2"/>
<proteinExistence type="predicted"/>
<protein>
    <recommendedName>
        <fullName evidence="1">PDZ domain-containing protein</fullName>
    </recommendedName>
</protein>
<dbReference type="Gene3D" id="2.30.42.10">
    <property type="match status" value="1"/>
</dbReference>
<name>A0A7S1DQW2_HEMAN</name>